<keyword evidence="2" id="KW-1185">Reference proteome</keyword>
<dbReference type="AlphaFoldDB" id="A0A0H2RGL7"/>
<accession>A0A0H2RGL7</accession>
<gene>
    <name evidence="1" type="ORF">SCHPADRAFT_493352</name>
</gene>
<evidence type="ECO:0000313" key="1">
    <source>
        <dbReference type="EMBL" id="KLO10964.1"/>
    </source>
</evidence>
<dbReference type="InParanoid" id="A0A0H2RGL7"/>
<dbReference type="EMBL" id="KQ086012">
    <property type="protein sequence ID" value="KLO10964.1"/>
    <property type="molecule type" value="Genomic_DNA"/>
</dbReference>
<protein>
    <submittedName>
        <fullName evidence="1">Uncharacterized protein</fullName>
    </submittedName>
</protein>
<dbReference type="Proteomes" id="UP000053477">
    <property type="component" value="Unassembled WGS sequence"/>
</dbReference>
<proteinExistence type="predicted"/>
<reference evidence="1 2" key="1">
    <citation type="submission" date="2015-04" db="EMBL/GenBank/DDBJ databases">
        <title>Complete genome sequence of Schizopora paradoxa KUC8140, a cosmopolitan wood degrader in East Asia.</title>
        <authorList>
            <consortium name="DOE Joint Genome Institute"/>
            <person name="Min B."/>
            <person name="Park H."/>
            <person name="Jang Y."/>
            <person name="Kim J.-J."/>
            <person name="Kim K.H."/>
            <person name="Pangilinan J."/>
            <person name="Lipzen A."/>
            <person name="Riley R."/>
            <person name="Grigoriev I.V."/>
            <person name="Spatafora J.W."/>
            <person name="Choi I.-G."/>
        </authorList>
    </citation>
    <scope>NUCLEOTIDE SEQUENCE [LARGE SCALE GENOMIC DNA]</scope>
    <source>
        <strain evidence="1 2">KUC8140</strain>
    </source>
</reference>
<name>A0A0H2RGL7_9AGAM</name>
<sequence>MFRLRNEKRRSVLSRIPEEDRFLGNDDSIYASEATNVRFLLERLYELKLERDNLELRHKRIKCRYSEATYVHLKVSTALEVYSTFPLSFEDEDSGRERTIHEDGMSLNARLRVIFKRFDEKFEETCEKTWTKGGRGIELLNRMKKPFQEVLNAVESLVVNGRL</sequence>
<evidence type="ECO:0000313" key="2">
    <source>
        <dbReference type="Proteomes" id="UP000053477"/>
    </source>
</evidence>
<organism evidence="1 2">
    <name type="scientific">Schizopora paradoxa</name>
    <dbReference type="NCBI Taxonomy" id="27342"/>
    <lineage>
        <taxon>Eukaryota</taxon>
        <taxon>Fungi</taxon>
        <taxon>Dikarya</taxon>
        <taxon>Basidiomycota</taxon>
        <taxon>Agaricomycotina</taxon>
        <taxon>Agaricomycetes</taxon>
        <taxon>Hymenochaetales</taxon>
        <taxon>Schizoporaceae</taxon>
        <taxon>Schizopora</taxon>
    </lineage>
</organism>